<protein>
    <submittedName>
        <fullName evidence="5">RNA-dependent RNA polymerase</fullName>
    </submittedName>
</protein>
<keyword evidence="3" id="KW-0693">Viral RNA replication</keyword>
<dbReference type="GO" id="GO:0003723">
    <property type="term" value="F:RNA binding"/>
    <property type="evidence" value="ECO:0007669"/>
    <property type="project" value="InterPro"/>
</dbReference>
<evidence type="ECO:0000313" key="5">
    <source>
        <dbReference type="EMBL" id="UCS96372.1"/>
    </source>
</evidence>
<sequence length="472" mass="54348">MIKLPDLQGFAQRHGTSRRTPYLCFLDQVPEYTRSEISLEGIRTDLFQYHNKCNYDFESDPLMSLAVTKASVAFRLPPTPIRHICDVINDKTLDIWSSSPCLPWTEYGYKDKRSVVAENRNVGSIRKFWSNVKKGLKMNPPDAMAHARSHLIQADEPNKVRAVWGYPLTMVLGEAMFALPLIQAYKRSDSPLAYGYETAVGGCLKIKREFRGKYFTALDFSRFDKTAHPWLIKKAFDILEQQIQFTEYEDGSKPQAVGMYRCWDFIKKYFQHTTIRLANGERYKKTTGVPSGSFFTQLIDSIVNYIIITWVFLKLHGSLPNNIKVMGDDSICSSDSRVDLDDAQELLDLIGMVLNVKKSCTSRYLSNIDFLGYRINDGYPSRPYQIWLSSLAYPDFPDRCIDEFITRAIGLGYANACADDAFDALVRFIITIKPDFELLLGRHFHRWLRSQGIEHLDCHLPSRVYFLRKMGF</sequence>
<evidence type="ECO:0000256" key="1">
    <source>
        <dbReference type="ARBA" id="ARBA00022679"/>
    </source>
</evidence>
<keyword evidence="2" id="KW-0548">Nucleotidyltransferase</keyword>
<evidence type="ECO:0000259" key="4">
    <source>
        <dbReference type="PROSITE" id="PS50507"/>
    </source>
</evidence>
<dbReference type="InterPro" id="IPR001205">
    <property type="entry name" value="RNA-dir_pol_C"/>
</dbReference>
<name>A0A8K1N5P6_9VIRU</name>
<dbReference type="InterPro" id="IPR007094">
    <property type="entry name" value="RNA-dir_pol_PSvirus"/>
</dbReference>
<dbReference type="InterPro" id="IPR043128">
    <property type="entry name" value="Rev_trsase/Diguanyl_cyclase"/>
</dbReference>
<keyword evidence="5" id="KW-0696">RNA-directed RNA polymerase</keyword>
<dbReference type="GO" id="GO:0003968">
    <property type="term" value="F:RNA-directed RNA polymerase activity"/>
    <property type="evidence" value="ECO:0007669"/>
    <property type="project" value="UniProtKB-KW"/>
</dbReference>
<reference evidence="5" key="1">
    <citation type="submission" date="2021-06" db="EMBL/GenBank/DDBJ databases">
        <title>Viral sequences from lizard feces in the Qinghai-Tibetan Plateau, China.</title>
        <authorList>
            <person name="Lu J."/>
            <person name="Shen Q."/>
            <person name="Zhang W."/>
        </authorList>
    </citation>
    <scope>NUCLEOTIDE SEQUENCE</scope>
    <source>
        <strain evidence="5">2PE-RDRP-20</strain>
    </source>
</reference>
<dbReference type="EMBL" id="MZ375183">
    <property type="protein sequence ID" value="UCS96372.1"/>
    <property type="molecule type" value="Genomic_RNA"/>
</dbReference>
<accession>A0A8K1N5P6</accession>
<dbReference type="GO" id="GO:0006351">
    <property type="term" value="P:DNA-templated transcription"/>
    <property type="evidence" value="ECO:0007669"/>
    <property type="project" value="InterPro"/>
</dbReference>
<proteinExistence type="predicted"/>
<dbReference type="InterPro" id="IPR043502">
    <property type="entry name" value="DNA/RNA_pol_sf"/>
</dbReference>
<keyword evidence="1" id="KW-0808">Transferase</keyword>
<feature type="domain" description="RdRp catalytic" evidence="4">
    <location>
        <begin position="213"/>
        <end position="342"/>
    </location>
</feature>
<evidence type="ECO:0000256" key="3">
    <source>
        <dbReference type="ARBA" id="ARBA00022953"/>
    </source>
</evidence>
<evidence type="ECO:0000256" key="2">
    <source>
        <dbReference type="ARBA" id="ARBA00022695"/>
    </source>
</evidence>
<dbReference type="Gene3D" id="3.30.70.270">
    <property type="match status" value="1"/>
</dbReference>
<dbReference type="SUPFAM" id="SSF56672">
    <property type="entry name" value="DNA/RNA polymerases"/>
    <property type="match status" value="1"/>
</dbReference>
<organism evidence="5">
    <name type="scientific">Riboviria sp</name>
    <dbReference type="NCBI Taxonomy" id="2585031"/>
    <lineage>
        <taxon>Viruses</taxon>
        <taxon>Riboviria</taxon>
    </lineage>
</organism>
<dbReference type="Pfam" id="PF00680">
    <property type="entry name" value="RdRP_1"/>
    <property type="match status" value="1"/>
</dbReference>
<dbReference type="GO" id="GO:0039694">
    <property type="term" value="P:viral RNA genome replication"/>
    <property type="evidence" value="ECO:0007669"/>
    <property type="project" value="InterPro"/>
</dbReference>
<dbReference type="PROSITE" id="PS50507">
    <property type="entry name" value="RDRP_SSRNA_POS"/>
    <property type="match status" value="1"/>
</dbReference>